<comment type="caution">
    <text evidence="1">The sequence shown here is derived from an EMBL/GenBank/DDBJ whole genome shotgun (WGS) entry which is preliminary data.</text>
</comment>
<accession>A0A9X3MWV2</accession>
<gene>
    <name evidence="1" type="ORF">OM076_29620</name>
</gene>
<dbReference type="RefSeq" id="WP_270043719.1">
    <property type="nucleotide sequence ID" value="NZ_JAPDOD010000034.1"/>
</dbReference>
<evidence type="ECO:0000313" key="1">
    <source>
        <dbReference type="EMBL" id="MDA0164466.1"/>
    </source>
</evidence>
<organism evidence="1 2">
    <name type="scientific">Solirubrobacter ginsenosidimutans</name>
    <dbReference type="NCBI Taxonomy" id="490573"/>
    <lineage>
        <taxon>Bacteria</taxon>
        <taxon>Bacillati</taxon>
        <taxon>Actinomycetota</taxon>
        <taxon>Thermoleophilia</taxon>
        <taxon>Solirubrobacterales</taxon>
        <taxon>Solirubrobacteraceae</taxon>
        <taxon>Solirubrobacter</taxon>
    </lineage>
</organism>
<keyword evidence="2" id="KW-1185">Reference proteome</keyword>
<name>A0A9X3MWV2_9ACTN</name>
<proteinExistence type="predicted"/>
<sequence>MAAFAGVDARRPRPALRLRVALRRMRLDRELAAGANPGNSELLALRAAQLVEPRIRRQLARGLRRAVASGSQRRGAGVPVCRAAVLEAGPALLALADDLVEIRDPEPRGVALALQLLTDGGGPLYRPWTPLELHAATERARYAL</sequence>
<evidence type="ECO:0000313" key="2">
    <source>
        <dbReference type="Proteomes" id="UP001149140"/>
    </source>
</evidence>
<dbReference type="AlphaFoldDB" id="A0A9X3MWV2"/>
<reference evidence="1" key="1">
    <citation type="submission" date="2022-10" db="EMBL/GenBank/DDBJ databases">
        <title>The WGS of Solirubrobacter ginsenosidimutans DSM 21036.</title>
        <authorList>
            <person name="Jiang Z."/>
        </authorList>
    </citation>
    <scope>NUCLEOTIDE SEQUENCE</scope>
    <source>
        <strain evidence="1">DSM 21036</strain>
    </source>
</reference>
<protein>
    <submittedName>
        <fullName evidence="1">Uncharacterized protein</fullName>
    </submittedName>
</protein>
<dbReference type="EMBL" id="JAPDOD010000034">
    <property type="protein sequence ID" value="MDA0164466.1"/>
    <property type="molecule type" value="Genomic_DNA"/>
</dbReference>
<dbReference type="Proteomes" id="UP001149140">
    <property type="component" value="Unassembled WGS sequence"/>
</dbReference>